<dbReference type="Pfam" id="PF05199">
    <property type="entry name" value="GMC_oxred_C"/>
    <property type="match status" value="1"/>
</dbReference>
<keyword evidence="13" id="KW-0274">FAD</keyword>
<dbReference type="PIRSF" id="PIRSF000137">
    <property type="entry name" value="Alcohol_oxidase"/>
    <property type="match status" value="1"/>
</dbReference>
<dbReference type="EC" id="1.1.99.29" evidence="5"/>
<dbReference type="InterPro" id="IPR007867">
    <property type="entry name" value="GMC_OxRtase_C"/>
</dbReference>
<evidence type="ECO:0000313" key="16">
    <source>
        <dbReference type="EMBL" id="KAF5319368.1"/>
    </source>
</evidence>
<comment type="subcellular location">
    <subcellularLocation>
        <location evidence="2">Secreted</location>
    </subcellularLocation>
</comment>
<evidence type="ECO:0000256" key="2">
    <source>
        <dbReference type="ARBA" id="ARBA00004613"/>
    </source>
</evidence>
<dbReference type="GO" id="GO:0050660">
    <property type="term" value="F:flavin adenine dinucleotide binding"/>
    <property type="evidence" value="ECO:0007669"/>
    <property type="project" value="InterPro"/>
</dbReference>
<organism evidence="16 17">
    <name type="scientific">Psilocybe cf. subviscida</name>
    <dbReference type="NCBI Taxonomy" id="2480587"/>
    <lineage>
        <taxon>Eukaryota</taxon>
        <taxon>Fungi</taxon>
        <taxon>Dikarya</taxon>
        <taxon>Basidiomycota</taxon>
        <taxon>Agaricomycotina</taxon>
        <taxon>Agaricomycetes</taxon>
        <taxon>Agaricomycetidae</taxon>
        <taxon>Agaricales</taxon>
        <taxon>Agaricineae</taxon>
        <taxon>Strophariaceae</taxon>
        <taxon>Psilocybe</taxon>
    </lineage>
</organism>
<dbReference type="PROSITE" id="PS00624">
    <property type="entry name" value="GMC_OXRED_2"/>
    <property type="match status" value="1"/>
</dbReference>
<evidence type="ECO:0000256" key="7">
    <source>
        <dbReference type="ARBA" id="ARBA00024699"/>
    </source>
</evidence>
<accession>A0A8H5BA66</accession>
<feature type="chain" id="PRO_5034526101" description="pyranose dehydrogenase (acceptor)" evidence="14">
    <location>
        <begin position="19"/>
        <end position="691"/>
    </location>
</feature>
<comment type="subunit">
    <text evidence="4">Monomer.</text>
</comment>
<dbReference type="InterPro" id="IPR012132">
    <property type="entry name" value="GMC_OxRdtase"/>
</dbReference>
<evidence type="ECO:0000256" key="8">
    <source>
        <dbReference type="ARBA" id="ARBA00033986"/>
    </source>
</evidence>
<keyword evidence="17" id="KW-1185">Reference proteome</keyword>
<dbReference type="PANTHER" id="PTHR11552:SF213">
    <property type="entry name" value="DEHYDROGENASE, PUTATIVE-RELATED"/>
    <property type="match status" value="1"/>
</dbReference>
<sequence>MGYKKLLQLVFFIASAACASVPANTSQATTTYDYIVVGSGPGGGPLSARLAQAGFSVLLIDAGEDHGDDDFVRVPALNALASEYTPIHWQFFVSHYDEPATAQRDSKFTWQMPDGRFFVGPGPPAGSKPLGIYYPRTGTLGGCAEHNAMVTIYPARSDWDNIATITGDDSWSATNMRQWFVKLENNQYLVPGTSPDHGFNGYLDVSLTDLRLVLKDTKTISLVQGAATALGKGLLGALLTTVTGLAQVLTLDLNNNSPNRDTTGGLYQVPITVSNGPKTRSTHRQLMLDTANAVNADGSKQFKLDIQLNTLVTRIIFANDTPAGEQPRAVGVEYLTGKSLYRADPRSGSASPTGSGSFFANREVIISGGTFNTPQILKLSGIGPRAELEGHNISVVADLPAVGTNMQDRYEVGVVGSAATDLNVLKGCTFLNTTDDPCLATWKNNALDRGTYATNGYALGIVQQTSVADPSAADIITAGVPAKFTGYFPGYSNRTEADFKHWTWLVLKAHSRNNAGTVTLASTDPRDTPQINFRSFTNSGDLDVQAEFEGVQLARKMFKSLIPLGGVFKEEIPGPSVTSEADVKQWIRDEAWGHHASCSVPIGATNDQAAALDSKFRVKGVSGLRVVDASIFPKIPSLYIVAAIYMISEKAASVIIQDAQLLDLFLNDVPINSSLTQPPKTVATTYHDVVI</sequence>
<gene>
    <name evidence="16" type="ORF">D9619_008846</name>
</gene>
<evidence type="ECO:0000256" key="12">
    <source>
        <dbReference type="ARBA" id="ARBA00034059"/>
    </source>
</evidence>
<evidence type="ECO:0000256" key="9">
    <source>
        <dbReference type="ARBA" id="ARBA00034010"/>
    </source>
</evidence>
<dbReference type="GO" id="GO:0033718">
    <property type="term" value="F:pyranose dehydrogenase (acceptor) activity"/>
    <property type="evidence" value="ECO:0007669"/>
    <property type="project" value="UniProtKB-EC"/>
</dbReference>
<dbReference type="SUPFAM" id="SSF54373">
    <property type="entry name" value="FAD-linked reductases, C-terminal domain"/>
    <property type="match status" value="1"/>
</dbReference>
<keyword evidence="13" id="KW-0285">Flavoprotein</keyword>
<comment type="catalytic activity">
    <reaction evidence="11">
        <text>a pyranoside + acceptor = a pyranosid-3-ulose + reduced acceptor.</text>
        <dbReference type="EC" id="1.1.99.29"/>
    </reaction>
</comment>
<keyword evidence="14" id="KW-0732">Signal</keyword>
<dbReference type="PANTHER" id="PTHR11552">
    <property type="entry name" value="GLUCOSE-METHANOL-CHOLINE GMC OXIDOREDUCTASE"/>
    <property type="match status" value="1"/>
</dbReference>
<evidence type="ECO:0000259" key="15">
    <source>
        <dbReference type="PROSITE" id="PS00624"/>
    </source>
</evidence>
<dbReference type="Proteomes" id="UP000567179">
    <property type="component" value="Unassembled WGS sequence"/>
</dbReference>
<protein>
    <recommendedName>
        <fullName evidence="5">pyranose dehydrogenase (acceptor)</fullName>
        <ecNumber evidence="5">1.1.99.29</ecNumber>
    </recommendedName>
</protein>
<dbReference type="SUPFAM" id="SSF51905">
    <property type="entry name" value="FAD/NAD(P)-binding domain"/>
    <property type="match status" value="1"/>
</dbReference>
<evidence type="ECO:0000313" key="17">
    <source>
        <dbReference type="Proteomes" id="UP000567179"/>
    </source>
</evidence>
<dbReference type="PROSITE" id="PS51257">
    <property type="entry name" value="PROKAR_LIPOPROTEIN"/>
    <property type="match status" value="1"/>
</dbReference>
<comment type="catalytic activity">
    <reaction evidence="12">
        <text>a pyranoside + acceptor = a pyranosid-3,4-diulose + reduced acceptor.</text>
        <dbReference type="EC" id="1.1.99.29"/>
    </reaction>
</comment>
<keyword evidence="6" id="KW-0964">Secreted</keyword>
<dbReference type="AlphaFoldDB" id="A0A8H5BA66"/>
<evidence type="ECO:0000256" key="1">
    <source>
        <dbReference type="ARBA" id="ARBA00001974"/>
    </source>
</evidence>
<evidence type="ECO:0000256" key="3">
    <source>
        <dbReference type="ARBA" id="ARBA00010790"/>
    </source>
</evidence>
<evidence type="ECO:0000256" key="4">
    <source>
        <dbReference type="ARBA" id="ARBA00011245"/>
    </source>
</evidence>
<dbReference type="GO" id="GO:0005576">
    <property type="term" value="C:extracellular region"/>
    <property type="evidence" value="ECO:0007669"/>
    <property type="project" value="UniProtKB-SubCell"/>
</dbReference>
<comment type="function">
    <text evidence="7">Catalyzes the single-oxidation or sequential double oxidation reaction of carbohydrates primarily at carbon-2 and/or carbon-3 with the concomitant reduction of the flavin. The enzyme exhibits a broad sugar substrate specificity, oxidizing different aldopyranoses to the corresponding C-1, C-2, C-3 or C-1,2, C-2,3 and C-3,4 (di)dehydro sugars with substrate-specific regioselectivity. Accepts only a narrow range of electron acceptors such as substituted benzoquinones and complexed metal ions and reacts extremely slowly with O(2) as acceptor. May play a role in the natural recycling of plant matter by oxidizing all major monosaccharides in lignocellulose and by reducing quinone compounds or reactive radical species generated during lignin depolymerization.</text>
</comment>
<dbReference type="OrthoDB" id="269227at2759"/>
<name>A0A8H5BA66_9AGAR</name>
<reference evidence="16 17" key="1">
    <citation type="journal article" date="2020" name="ISME J.">
        <title>Uncovering the hidden diversity of litter-decomposition mechanisms in mushroom-forming fungi.</title>
        <authorList>
            <person name="Floudas D."/>
            <person name="Bentzer J."/>
            <person name="Ahren D."/>
            <person name="Johansson T."/>
            <person name="Persson P."/>
            <person name="Tunlid A."/>
        </authorList>
    </citation>
    <scope>NUCLEOTIDE SEQUENCE [LARGE SCALE GENOMIC DNA]</scope>
    <source>
        <strain evidence="16 17">CBS 101986</strain>
    </source>
</reference>
<dbReference type="EMBL" id="JAACJJ010000029">
    <property type="protein sequence ID" value="KAF5319368.1"/>
    <property type="molecule type" value="Genomic_DNA"/>
</dbReference>
<dbReference type="Gene3D" id="3.30.560.10">
    <property type="entry name" value="Glucose Oxidase, domain 3"/>
    <property type="match status" value="1"/>
</dbReference>
<feature type="binding site" evidence="13">
    <location>
        <position position="312"/>
    </location>
    <ligand>
        <name>FAD</name>
        <dbReference type="ChEBI" id="CHEBI:57692"/>
    </ligand>
</feature>
<comment type="catalytic activity">
    <reaction evidence="10">
        <text>pyranose + acceptor = pyranos-3-ulose + reduced acceptor.</text>
        <dbReference type="EC" id="1.1.99.29"/>
    </reaction>
</comment>
<dbReference type="Gene3D" id="3.50.50.60">
    <property type="entry name" value="FAD/NAD(P)-binding domain"/>
    <property type="match status" value="1"/>
</dbReference>
<evidence type="ECO:0000256" key="10">
    <source>
        <dbReference type="ARBA" id="ARBA00034029"/>
    </source>
</evidence>
<comment type="catalytic activity">
    <reaction evidence="9">
        <text>pyranose + acceptor = pyranos-2,3-diulose + reduced acceptor.</text>
        <dbReference type="EC" id="1.1.99.29"/>
    </reaction>
</comment>
<proteinExistence type="inferred from homology"/>
<comment type="cofactor">
    <cofactor evidence="1 13">
        <name>FAD</name>
        <dbReference type="ChEBI" id="CHEBI:57692"/>
    </cofactor>
</comment>
<feature type="binding site" evidence="13">
    <location>
        <begin position="147"/>
        <end position="150"/>
    </location>
    <ligand>
        <name>FAD</name>
        <dbReference type="ChEBI" id="CHEBI:57692"/>
    </ligand>
</feature>
<evidence type="ECO:0000256" key="13">
    <source>
        <dbReference type="PIRSR" id="PIRSR000137-2"/>
    </source>
</evidence>
<feature type="domain" description="Glucose-methanol-choline oxidoreductase N-terminal" evidence="15">
    <location>
        <begin position="369"/>
        <end position="383"/>
    </location>
</feature>
<evidence type="ECO:0000256" key="14">
    <source>
        <dbReference type="SAM" id="SignalP"/>
    </source>
</evidence>
<dbReference type="Pfam" id="PF00732">
    <property type="entry name" value="GMC_oxred_N"/>
    <property type="match status" value="1"/>
</dbReference>
<dbReference type="InterPro" id="IPR036188">
    <property type="entry name" value="FAD/NAD-bd_sf"/>
</dbReference>
<feature type="signal peptide" evidence="14">
    <location>
        <begin position="1"/>
        <end position="18"/>
    </location>
</feature>
<comment type="catalytic activity">
    <reaction evidence="8">
        <text>pyranose + acceptor = pyranos-2-ulose + reduced acceptor.</text>
        <dbReference type="EC" id="1.1.99.29"/>
    </reaction>
</comment>
<comment type="similarity">
    <text evidence="3">Belongs to the GMC oxidoreductase family.</text>
</comment>
<evidence type="ECO:0000256" key="5">
    <source>
        <dbReference type="ARBA" id="ARBA00013177"/>
    </source>
</evidence>
<dbReference type="InterPro" id="IPR000172">
    <property type="entry name" value="GMC_OxRdtase_N"/>
</dbReference>
<evidence type="ECO:0000256" key="11">
    <source>
        <dbReference type="ARBA" id="ARBA00034050"/>
    </source>
</evidence>
<evidence type="ECO:0000256" key="6">
    <source>
        <dbReference type="ARBA" id="ARBA00022525"/>
    </source>
</evidence>
<comment type="caution">
    <text evidence="16">The sequence shown here is derived from an EMBL/GenBank/DDBJ whole genome shotgun (WGS) entry which is preliminary data.</text>
</comment>